<feature type="domain" description="WxL Interacting Protein peptidoglycan binding" evidence="2">
    <location>
        <begin position="31"/>
        <end position="147"/>
    </location>
</feature>
<reference evidence="4 5" key="1">
    <citation type="submission" date="2018-03" db="EMBL/GenBank/DDBJ databases">
        <title>Genome sequencing of Weissella confusa isolates.</title>
        <authorList>
            <person name="Kajala I."/>
            <person name="Baruah R."/>
            <person name="Bergsveinson J."/>
            <person name="Juvonen R."/>
            <person name="Ziola B."/>
        </authorList>
    </citation>
    <scope>NUCLEOTIDE SEQUENCE [LARGE SCALE GENOMIC DNA]</scope>
    <source>
        <strain evidence="4 5">VTT E-062653</strain>
    </source>
</reference>
<dbReference type="RefSeq" id="WP_135518492.1">
    <property type="nucleotide sequence ID" value="NZ_PVSN01000020.1"/>
</dbReference>
<evidence type="ECO:0000256" key="1">
    <source>
        <dbReference type="SAM" id="Phobius"/>
    </source>
</evidence>
<feature type="transmembrane region" description="Helical" evidence="1">
    <location>
        <begin position="313"/>
        <end position="339"/>
    </location>
</feature>
<keyword evidence="1" id="KW-0812">Transmembrane</keyword>
<keyword evidence="1" id="KW-0472">Membrane</keyword>
<dbReference type="Proteomes" id="UP000297646">
    <property type="component" value="Unassembled WGS sequence"/>
</dbReference>
<evidence type="ECO:0000259" key="3">
    <source>
        <dbReference type="Pfam" id="PF11797"/>
    </source>
</evidence>
<evidence type="ECO:0000259" key="2">
    <source>
        <dbReference type="Pfam" id="PF06030"/>
    </source>
</evidence>
<dbReference type="InterPro" id="IPR010317">
    <property type="entry name" value="WxLIP_PGBD"/>
</dbReference>
<organism evidence="4 5">
    <name type="scientific">Weissella confusa</name>
    <name type="common">Lactobacillus confusus</name>
    <dbReference type="NCBI Taxonomy" id="1583"/>
    <lineage>
        <taxon>Bacteria</taxon>
        <taxon>Bacillati</taxon>
        <taxon>Bacillota</taxon>
        <taxon>Bacilli</taxon>
        <taxon>Lactobacillales</taxon>
        <taxon>Lactobacillaceae</taxon>
        <taxon>Weissella</taxon>
    </lineage>
</organism>
<dbReference type="EMBL" id="PVSN01000020">
    <property type="protein sequence ID" value="TGE74435.1"/>
    <property type="molecule type" value="Genomic_DNA"/>
</dbReference>
<accession>A0A4Z0S2X3</accession>
<dbReference type="OrthoDB" id="2365961at2"/>
<dbReference type="Pfam" id="PF11797">
    <property type="entry name" value="WxLIP_HBD"/>
    <property type="match status" value="1"/>
</dbReference>
<comment type="caution">
    <text evidence="4">The sequence shown here is derived from an EMBL/GenBank/DDBJ whole genome shotgun (WGS) entry which is preliminary data.</text>
</comment>
<evidence type="ECO:0000313" key="5">
    <source>
        <dbReference type="Proteomes" id="UP000297646"/>
    </source>
</evidence>
<evidence type="ECO:0000313" key="4">
    <source>
        <dbReference type="EMBL" id="TGE74435.1"/>
    </source>
</evidence>
<protein>
    <submittedName>
        <fullName evidence="4">Uncharacterized protein</fullName>
    </submittedName>
</protein>
<dbReference type="Pfam" id="PF06030">
    <property type="entry name" value="WxLIP_PGBD"/>
    <property type="match status" value="1"/>
</dbReference>
<feature type="domain" description="WxL Interacting Protein host binding" evidence="3">
    <location>
        <begin position="157"/>
        <end position="267"/>
    </location>
</feature>
<keyword evidence="1" id="KW-1133">Transmembrane helix</keyword>
<dbReference type="AlphaFoldDB" id="A0A4Z0S2X3"/>
<name>A0A4Z0S2X3_WEICO</name>
<proteinExistence type="predicted"/>
<sequence>MKKGPWLVALLVVGIWLLLPSRGRAAETGLKVTPIQAASQRDKTEAFFDLVLQPGRSETLDVQLQNVTAHNQVVDVAVLPASTSDDGRVQYRNEVKFDPSLRDNLKDMVEAPNRITVPAGKTILYHAKITMPKRTLPGMVAGAMIFTPEKTNDATTTNMGVTNNFQYSVGILARNENRSWQPNLSTAGVSSKQQANMTSIAVRFRNTTATFLNQLTVETTVSKAGKTYSRNQSDMQMAPNSTFDYSVPLDAKPVAGRYDVTATAYYVKDNTGRYQDVKGHHYRFRKTTVTSVELRNQNRRSPRERRTIAKNNLPISITIGLSMIAVLMVIILVLISLVMKGRRKI</sequence>
<gene>
    <name evidence="4" type="ORF">C6P11_03050</name>
</gene>
<dbReference type="InterPro" id="IPR021759">
    <property type="entry name" value="WxLIP_HBD"/>
</dbReference>